<dbReference type="EMBL" id="CP165734">
    <property type="protein sequence ID" value="XDV59123.1"/>
    <property type="molecule type" value="Genomic_DNA"/>
</dbReference>
<reference evidence="1" key="1">
    <citation type="submission" date="2024-08" db="EMBL/GenBank/DDBJ databases">
        <authorList>
            <person name="Chaddad Z."/>
            <person name="Lamrabet M."/>
            <person name="Bouhnik O."/>
            <person name="Alami S."/>
            <person name="Wipf D."/>
            <person name="Courty P.E."/>
            <person name="Missbah El Idrissi M."/>
        </authorList>
    </citation>
    <scope>NUCLEOTIDE SEQUENCE</scope>
    <source>
        <strain evidence="1">LLZ17</strain>
    </source>
</reference>
<gene>
    <name evidence="1" type="ORF">AB8Z38_06760</name>
</gene>
<sequence>MPTIAEVRSQYPQYNDMSDVELAGALHDRFYSDMPPDQFAEKIGLKPDKYQQAAIDEQSARDAAGDTSHGGVTRQAIGAALSNIAPLPLKVAGKVADTLTGGHAADLARMGQQGASFNLMDELYAGLETPAEMYLHGTINPAEGYNYAKAREDLDLQQARENTGYAGTAAELLGGAAGVRGWRGAASLPLASLVTVCSDVQQPLPWTAPPSAASLVSVKATALPSAAPMRAPALCSVERLAAPCLLPAPLLKALPRRSSATLSLASIPLVMAGDRLPELLRNRAGQLPTSAASLPMQQLKAKAATRLRMLLAIQASGCSRPLPARPAKAEPTL</sequence>
<evidence type="ECO:0000313" key="1">
    <source>
        <dbReference type="EMBL" id="XDV59123.1"/>
    </source>
</evidence>
<accession>A0AB39XPT8</accession>
<name>A0AB39XPT8_9BRAD</name>
<proteinExistence type="predicted"/>
<dbReference type="AlphaFoldDB" id="A0AB39XPT8"/>
<dbReference type="RefSeq" id="WP_369723665.1">
    <property type="nucleotide sequence ID" value="NZ_CP165734.1"/>
</dbReference>
<protein>
    <submittedName>
        <fullName evidence="1">Uncharacterized protein</fullName>
    </submittedName>
</protein>
<organism evidence="1">
    <name type="scientific">Bradyrhizobium sp. LLZ17</name>
    <dbReference type="NCBI Taxonomy" id="3239388"/>
    <lineage>
        <taxon>Bacteria</taxon>
        <taxon>Pseudomonadati</taxon>
        <taxon>Pseudomonadota</taxon>
        <taxon>Alphaproteobacteria</taxon>
        <taxon>Hyphomicrobiales</taxon>
        <taxon>Nitrobacteraceae</taxon>
        <taxon>Bradyrhizobium</taxon>
    </lineage>
</organism>